<dbReference type="InterPro" id="IPR036397">
    <property type="entry name" value="RNaseH_sf"/>
</dbReference>
<sequence length="293" mass="34042">MWPPRSPDLNSADFWSWCYLKERVFLTHPTTILQLKDAISQEIANILRHYLQNVVHGVADRMLYAEQENGGVNILDYRVWSVNDSEILIRHDLNDFKVTVWWQQHRRNTLFQHIPNLIGPVDNNDVTLQRNRNRTAGRIDGYHGDCIPRTKAEHRHDTTVHDVIRLLIPALYKNQSDSLMAADGDCHHLCKLMAPVRHRWSISVAIGESQNTVMTSDSSALRFGICSLPTIITLFVPPCYDRCSQKPRNIDDLRVKITQAFQQINLLMLQRTWAELHHRYELCRVRNGGHVEL</sequence>
<proteinExistence type="predicted"/>
<name>A0ABQ8TJ76_PERAM</name>
<evidence type="ECO:0000313" key="2">
    <source>
        <dbReference type="Proteomes" id="UP001148838"/>
    </source>
</evidence>
<dbReference type="PANTHER" id="PTHR47326:SF1">
    <property type="entry name" value="HTH PSQ-TYPE DOMAIN-CONTAINING PROTEIN"/>
    <property type="match status" value="1"/>
</dbReference>
<protein>
    <submittedName>
        <fullName evidence="1">Uncharacterized protein</fullName>
    </submittedName>
</protein>
<accession>A0ABQ8TJ76</accession>
<dbReference type="EMBL" id="JAJSOF020000009">
    <property type="protein sequence ID" value="KAJ4446196.1"/>
    <property type="molecule type" value="Genomic_DNA"/>
</dbReference>
<dbReference type="Gene3D" id="3.30.420.10">
    <property type="entry name" value="Ribonuclease H-like superfamily/Ribonuclease H"/>
    <property type="match status" value="2"/>
</dbReference>
<dbReference type="Proteomes" id="UP001148838">
    <property type="component" value="Unassembled WGS sequence"/>
</dbReference>
<keyword evidence="2" id="KW-1185">Reference proteome</keyword>
<evidence type="ECO:0000313" key="1">
    <source>
        <dbReference type="EMBL" id="KAJ4446196.1"/>
    </source>
</evidence>
<gene>
    <name evidence="1" type="ORF">ANN_12890</name>
</gene>
<comment type="caution">
    <text evidence="1">The sequence shown here is derived from an EMBL/GenBank/DDBJ whole genome shotgun (WGS) entry which is preliminary data.</text>
</comment>
<organism evidence="1 2">
    <name type="scientific">Periplaneta americana</name>
    <name type="common">American cockroach</name>
    <name type="synonym">Blatta americana</name>
    <dbReference type="NCBI Taxonomy" id="6978"/>
    <lineage>
        <taxon>Eukaryota</taxon>
        <taxon>Metazoa</taxon>
        <taxon>Ecdysozoa</taxon>
        <taxon>Arthropoda</taxon>
        <taxon>Hexapoda</taxon>
        <taxon>Insecta</taxon>
        <taxon>Pterygota</taxon>
        <taxon>Neoptera</taxon>
        <taxon>Polyneoptera</taxon>
        <taxon>Dictyoptera</taxon>
        <taxon>Blattodea</taxon>
        <taxon>Blattoidea</taxon>
        <taxon>Blattidae</taxon>
        <taxon>Blattinae</taxon>
        <taxon>Periplaneta</taxon>
    </lineage>
</organism>
<dbReference type="PANTHER" id="PTHR47326">
    <property type="entry name" value="TRANSPOSABLE ELEMENT TC3 TRANSPOSASE-LIKE PROTEIN"/>
    <property type="match status" value="1"/>
</dbReference>
<reference evidence="1 2" key="1">
    <citation type="journal article" date="2022" name="Allergy">
        <title>Genome assembly and annotation of Periplaneta americana reveal a comprehensive cockroach allergen profile.</title>
        <authorList>
            <person name="Wang L."/>
            <person name="Xiong Q."/>
            <person name="Saelim N."/>
            <person name="Wang L."/>
            <person name="Nong W."/>
            <person name="Wan A.T."/>
            <person name="Shi M."/>
            <person name="Liu X."/>
            <person name="Cao Q."/>
            <person name="Hui J.H.L."/>
            <person name="Sookrung N."/>
            <person name="Leung T.F."/>
            <person name="Tungtrongchitr A."/>
            <person name="Tsui S.K.W."/>
        </authorList>
    </citation>
    <scope>NUCLEOTIDE SEQUENCE [LARGE SCALE GENOMIC DNA]</scope>
    <source>
        <strain evidence="1">PWHHKU_190912</strain>
    </source>
</reference>